<dbReference type="SMART" id="SM00506">
    <property type="entry name" value="A1pp"/>
    <property type="match status" value="1"/>
</dbReference>
<evidence type="ECO:0000259" key="1">
    <source>
        <dbReference type="PROSITE" id="PS51154"/>
    </source>
</evidence>
<dbReference type="SUPFAM" id="SSF52949">
    <property type="entry name" value="Macro domain-like"/>
    <property type="match status" value="1"/>
</dbReference>
<dbReference type="PROSITE" id="PS51154">
    <property type="entry name" value="MACRO"/>
    <property type="match status" value="1"/>
</dbReference>
<proteinExistence type="predicted"/>
<reference evidence="2 3" key="1">
    <citation type="submission" date="2020-02" db="EMBL/GenBank/DDBJ databases">
        <title>Whole-genome analyses of novel actinobacteria.</title>
        <authorList>
            <person name="Sahin N."/>
        </authorList>
    </citation>
    <scope>NUCLEOTIDE SEQUENCE [LARGE SCALE GENOMIC DNA]</scope>
    <source>
        <strain evidence="2 3">KC13</strain>
    </source>
</reference>
<dbReference type="Pfam" id="PF20118">
    <property type="entry name" value="DUF6508"/>
    <property type="match status" value="1"/>
</dbReference>
<gene>
    <name evidence="2" type="ORF">G5C66_00690</name>
</gene>
<dbReference type="EMBL" id="JAALAA010000001">
    <property type="protein sequence ID" value="NGN91256.1"/>
    <property type="molecule type" value="Genomic_DNA"/>
</dbReference>
<organism evidence="2 3">
    <name type="scientific">Nocardioides turkmenicus</name>
    <dbReference type="NCBI Taxonomy" id="2711220"/>
    <lineage>
        <taxon>Bacteria</taxon>
        <taxon>Bacillati</taxon>
        <taxon>Actinomycetota</taxon>
        <taxon>Actinomycetes</taxon>
        <taxon>Propionibacteriales</taxon>
        <taxon>Nocardioidaceae</taxon>
        <taxon>Nocardioides</taxon>
    </lineage>
</organism>
<dbReference type="Pfam" id="PF01661">
    <property type="entry name" value="Macro"/>
    <property type="match status" value="1"/>
</dbReference>
<dbReference type="Gene3D" id="3.40.220.10">
    <property type="entry name" value="Leucine Aminopeptidase, subunit E, domain 1"/>
    <property type="match status" value="1"/>
</dbReference>
<dbReference type="InterPro" id="IPR043472">
    <property type="entry name" value="Macro_dom-like"/>
</dbReference>
<sequence length="310" mass="33683">MRITVVRGDITEQQVDAIVNAANSSLLGGGGVDGAIHRRGGPAILEECRRLRVGHLGGGLPVGQAVATTAGNLPARWVIHTVGPVFGEGHDNIGPLASCFREALRVADELGARTVAFPAISTGVYRYPLEEAAYVSLWTLARTPTSVDEARVVLFDQKAYDAFDRARQALDPSDAEVEAELRKLPEKMWRETFEAADGLTAEDRDWTWGGGQKTESGATQAPYPVYSNRVRQLYVSLPGATIDWMKWMSGNPLLSDPARLADLPAADAARLATVYTRGERFSDGVFGRALQDGSLDAIVARLRTWYDTER</sequence>
<dbReference type="PANTHER" id="PTHR11106">
    <property type="entry name" value="GANGLIOSIDE INDUCED DIFFERENTIATION ASSOCIATED PROTEIN 2-RELATED"/>
    <property type="match status" value="1"/>
</dbReference>
<comment type="caution">
    <text evidence="2">The sequence shown here is derived from an EMBL/GenBank/DDBJ whole genome shotgun (WGS) entry which is preliminary data.</text>
</comment>
<dbReference type="Proteomes" id="UP000483261">
    <property type="component" value="Unassembled WGS sequence"/>
</dbReference>
<feature type="domain" description="Macro" evidence="1">
    <location>
        <begin position="1"/>
        <end position="171"/>
    </location>
</feature>
<protein>
    <submittedName>
        <fullName evidence="2">O-acetyl-ADP-ribose deacetylase</fullName>
    </submittedName>
</protein>
<dbReference type="AlphaFoldDB" id="A0A6M1QTX0"/>
<dbReference type="NCBIfam" id="NF001664">
    <property type="entry name" value="PRK00431.1-6"/>
    <property type="match status" value="1"/>
</dbReference>
<name>A0A6M1QTX0_9ACTN</name>
<dbReference type="InterPro" id="IPR002589">
    <property type="entry name" value="Macro_dom"/>
</dbReference>
<evidence type="ECO:0000313" key="2">
    <source>
        <dbReference type="EMBL" id="NGN91256.1"/>
    </source>
</evidence>
<dbReference type="PANTHER" id="PTHR11106:SF27">
    <property type="entry name" value="MACRO DOMAIN-CONTAINING PROTEIN"/>
    <property type="match status" value="1"/>
</dbReference>
<keyword evidence="3" id="KW-1185">Reference proteome</keyword>
<accession>A0A6M1QTX0</accession>
<dbReference type="InterPro" id="IPR045425">
    <property type="entry name" value="DUF6508"/>
</dbReference>
<evidence type="ECO:0000313" key="3">
    <source>
        <dbReference type="Proteomes" id="UP000483261"/>
    </source>
</evidence>
<dbReference type="CDD" id="cd02908">
    <property type="entry name" value="Macro_OAADPr_deacetylase"/>
    <property type="match status" value="1"/>
</dbReference>